<protein>
    <recommendedName>
        <fullName evidence="3">1,3-beta-glucanosyltransferase</fullName>
        <ecNumber evidence="3">2.4.1.-</ecNumber>
    </recommendedName>
</protein>
<dbReference type="GO" id="GO:0005886">
    <property type="term" value="C:plasma membrane"/>
    <property type="evidence" value="ECO:0007669"/>
    <property type="project" value="UniProtKB-SubCell"/>
</dbReference>
<proteinExistence type="inferred from homology"/>
<comment type="similarity">
    <text evidence="3">Belongs to the glycosyl hydrolase 72 family.</text>
</comment>
<evidence type="ECO:0000313" key="6">
    <source>
        <dbReference type="Proteomes" id="UP000800035"/>
    </source>
</evidence>
<dbReference type="OrthoDB" id="3796639at2759"/>
<keyword evidence="4" id="KW-0812">Transmembrane</keyword>
<keyword evidence="2" id="KW-0325">Glycoprotein</keyword>
<name>A0A6A5TRG9_9PLEO</name>
<dbReference type="GO" id="GO:0098552">
    <property type="term" value="C:side of membrane"/>
    <property type="evidence" value="ECO:0007669"/>
    <property type="project" value="UniProtKB-KW"/>
</dbReference>
<dbReference type="EC" id="2.4.1.-" evidence="3"/>
<comment type="subcellular location">
    <subcellularLocation>
        <location evidence="3">Cell membrane</location>
        <topology evidence="3">Lipid-anchor</topology>
        <topology evidence="3">GPI-anchor</topology>
    </subcellularLocation>
</comment>
<dbReference type="AlphaFoldDB" id="A0A6A5TRG9"/>
<dbReference type="EMBL" id="ML976995">
    <property type="protein sequence ID" value="KAF1955275.1"/>
    <property type="molecule type" value="Genomic_DNA"/>
</dbReference>
<evidence type="ECO:0000256" key="3">
    <source>
        <dbReference type="RuleBase" id="RU361209"/>
    </source>
</evidence>
<accession>A0A6A5TRG9</accession>
<dbReference type="Pfam" id="PF03198">
    <property type="entry name" value="Glyco_hydro_72"/>
    <property type="match status" value="1"/>
</dbReference>
<keyword evidence="3" id="KW-0336">GPI-anchor</keyword>
<comment type="function">
    <text evidence="3">Splits internally a 1,3-beta-glucan molecule and transfers the newly generated reducing end (the donor) to the non-reducing end of another 1,3-beta-glucan molecule (the acceptor) forming a 1,3-beta linkage, resulting in the elongation of 1,3-beta-glucan chains in the cell wall.</text>
</comment>
<evidence type="ECO:0000313" key="5">
    <source>
        <dbReference type="EMBL" id="KAF1955275.1"/>
    </source>
</evidence>
<feature type="transmembrane region" description="Helical" evidence="4">
    <location>
        <begin position="94"/>
        <end position="118"/>
    </location>
</feature>
<keyword evidence="3 4" id="KW-0472">Membrane</keyword>
<sequence>MCALNINALWTWFIVPVRDHSECINASADAGICIFAGLHGGSVWLDPNNSTWEQTQLDRFAGVIDPMSLYSNIEESNGDTNSTEKKDSKLSVAAIARIVVGVLVLLIAILGAALFFLYRRKQAMKAMETVSPASETKAAGMA</sequence>
<dbReference type="CDD" id="cd12087">
    <property type="entry name" value="TM_EGFR-like"/>
    <property type="match status" value="1"/>
</dbReference>
<evidence type="ECO:0000256" key="1">
    <source>
        <dbReference type="ARBA" id="ARBA00022729"/>
    </source>
</evidence>
<keyword evidence="1" id="KW-0732">Signal</keyword>
<dbReference type="Proteomes" id="UP000800035">
    <property type="component" value="Unassembled WGS sequence"/>
</dbReference>
<evidence type="ECO:0000256" key="2">
    <source>
        <dbReference type="ARBA" id="ARBA00023180"/>
    </source>
</evidence>
<keyword evidence="3" id="KW-0808">Transferase</keyword>
<evidence type="ECO:0000256" key="4">
    <source>
        <dbReference type="SAM" id="Phobius"/>
    </source>
</evidence>
<keyword evidence="6" id="KW-1185">Reference proteome</keyword>
<dbReference type="Gene3D" id="3.20.20.80">
    <property type="entry name" value="Glycosidases"/>
    <property type="match status" value="1"/>
</dbReference>
<gene>
    <name evidence="5" type="ORF">CC80DRAFT_549479</name>
</gene>
<keyword evidence="4" id="KW-1133">Transmembrane helix</keyword>
<reference evidence="5" key="1">
    <citation type="journal article" date="2020" name="Stud. Mycol.">
        <title>101 Dothideomycetes genomes: a test case for predicting lifestyles and emergence of pathogens.</title>
        <authorList>
            <person name="Haridas S."/>
            <person name="Albert R."/>
            <person name="Binder M."/>
            <person name="Bloem J."/>
            <person name="Labutti K."/>
            <person name="Salamov A."/>
            <person name="Andreopoulos B."/>
            <person name="Baker S."/>
            <person name="Barry K."/>
            <person name="Bills G."/>
            <person name="Bluhm B."/>
            <person name="Cannon C."/>
            <person name="Castanera R."/>
            <person name="Culley D."/>
            <person name="Daum C."/>
            <person name="Ezra D."/>
            <person name="Gonzalez J."/>
            <person name="Henrissat B."/>
            <person name="Kuo A."/>
            <person name="Liang C."/>
            <person name="Lipzen A."/>
            <person name="Lutzoni F."/>
            <person name="Magnuson J."/>
            <person name="Mondo S."/>
            <person name="Nolan M."/>
            <person name="Ohm R."/>
            <person name="Pangilinan J."/>
            <person name="Park H.-J."/>
            <person name="Ramirez L."/>
            <person name="Alfaro M."/>
            <person name="Sun H."/>
            <person name="Tritt A."/>
            <person name="Yoshinaga Y."/>
            <person name="Zwiers L.-H."/>
            <person name="Turgeon B."/>
            <person name="Goodwin S."/>
            <person name="Spatafora J."/>
            <person name="Crous P."/>
            <person name="Grigoriev I."/>
        </authorList>
    </citation>
    <scope>NUCLEOTIDE SEQUENCE</scope>
    <source>
        <strain evidence="5">CBS 675.92</strain>
    </source>
</reference>
<keyword evidence="3" id="KW-0449">Lipoprotein</keyword>
<dbReference type="InterPro" id="IPR004886">
    <property type="entry name" value="Glucanosyltransferase"/>
</dbReference>
<organism evidence="5 6">
    <name type="scientific">Byssothecium circinans</name>
    <dbReference type="NCBI Taxonomy" id="147558"/>
    <lineage>
        <taxon>Eukaryota</taxon>
        <taxon>Fungi</taxon>
        <taxon>Dikarya</taxon>
        <taxon>Ascomycota</taxon>
        <taxon>Pezizomycotina</taxon>
        <taxon>Dothideomycetes</taxon>
        <taxon>Pleosporomycetidae</taxon>
        <taxon>Pleosporales</taxon>
        <taxon>Massarineae</taxon>
        <taxon>Massarinaceae</taxon>
        <taxon>Byssothecium</taxon>
    </lineage>
</organism>
<dbReference type="GO" id="GO:0016740">
    <property type="term" value="F:transferase activity"/>
    <property type="evidence" value="ECO:0007669"/>
    <property type="project" value="UniProtKB-KW"/>
</dbReference>